<feature type="binding site" evidence="10">
    <location>
        <position position="35"/>
    </location>
    <ligand>
        <name>ATP</name>
        <dbReference type="ChEBI" id="CHEBI:30616"/>
    </ligand>
</feature>
<sequence length="558" mass="63933">MSLNDFEKLTRIGSGSYSSVYKVQRIEDDKQYALKKVKMSGLSNKEKENALNEVRFLASINHPNVISYKEVFIDHPSSSLCIIMEYADNGDLLEKIQKHKKNGSFIPEDDILSIFVQVVSGLSRIHQLNVMHRDLKSANVFLNKDGRAQLGDLNVSKLAQLGMNYTQTGTPYYASPEVWKEKPYDFKSDIWSLGCVLYEIAALKPPFKAKNMSELYKRVSKGTFAPIPKVYSKNLLKVICCLVKRSPSLRPSCQEIMDEVLPKNGFESYVAKYTYQLDKKDSLLGTIRFSKNWKLKQIKEKLPKSNYRDKHVESYDNLLYHKENNSVSLTRNNDTMISQSTMQSSSLVENPVIPQNRYLAVSSIKATRSDGHNRNSSLSKLKIDRQMTHRDYGDITKDYTNPDTLKNNPNITSKPIKQRHKRTDLNLLRLSKLKNDKKSSMKRYLELKDNSKISLMPKIPRITGNYLFIIVQKICLTTTVDLTASKRQSLLLVIPKRCSLNYICTCIRRGTVFQIMESETTDHIERKIKAVLLSSTEDTTPGREMTTKVIAKVYLDSE</sequence>
<dbReference type="InterPro" id="IPR008271">
    <property type="entry name" value="Ser/Thr_kinase_AS"/>
</dbReference>
<dbReference type="FunFam" id="3.30.200.20:FF:000097">
    <property type="entry name" value="Probable serine/threonine-protein kinase nek1"/>
    <property type="match status" value="1"/>
</dbReference>
<dbReference type="PROSITE" id="PS50011">
    <property type="entry name" value="PROTEIN_KINASE_DOM"/>
    <property type="match status" value="1"/>
</dbReference>
<evidence type="ECO:0000313" key="13">
    <source>
        <dbReference type="EMBL" id="CAI2362718.1"/>
    </source>
</evidence>
<dbReference type="GO" id="GO:0005524">
    <property type="term" value="F:ATP binding"/>
    <property type="evidence" value="ECO:0007669"/>
    <property type="project" value="UniProtKB-UniRule"/>
</dbReference>
<dbReference type="AlphaFoldDB" id="A0AAD1U6B8"/>
<dbReference type="PANTHER" id="PTHR44899">
    <property type="entry name" value="CAMK FAMILY PROTEIN KINASE"/>
    <property type="match status" value="1"/>
</dbReference>
<reference evidence="13" key="1">
    <citation type="submission" date="2023-07" db="EMBL/GenBank/DDBJ databases">
        <authorList>
            <consortium name="AG Swart"/>
            <person name="Singh M."/>
            <person name="Singh A."/>
            <person name="Seah K."/>
            <person name="Emmerich C."/>
        </authorList>
    </citation>
    <scope>NUCLEOTIDE SEQUENCE</scope>
    <source>
        <strain evidence="13">DP1</strain>
    </source>
</reference>
<keyword evidence="3" id="KW-0723">Serine/threonine-protein kinase</keyword>
<dbReference type="InterPro" id="IPR051131">
    <property type="entry name" value="NEK_Ser/Thr_kinase_NIMA"/>
</dbReference>
<evidence type="ECO:0000256" key="7">
    <source>
        <dbReference type="ARBA" id="ARBA00022840"/>
    </source>
</evidence>
<comment type="catalytic activity">
    <reaction evidence="8">
        <text>L-threonyl-[protein] + ATP = O-phospho-L-threonyl-[protein] + ADP + H(+)</text>
        <dbReference type="Rhea" id="RHEA:46608"/>
        <dbReference type="Rhea" id="RHEA-COMP:11060"/>
        <dbReference type="Rhea" id="RHEA-COMP:11605"/>
        <dbReference type="ChEBI" id="CHEBI:15378"/>
        <dbReference type="ChEBI" id="CHEBI:30013"/>
        <dbReference type="ChEBI" id="CHEBI:30616"/>
        <dbReference type="ChEBI" id="CHEBI:61977"/>
        <dbReference type="ChEBI" id="CHEBI:456216"/>
        <dbReference type="EC" id="2.7.11.1"/>
    </reaction>
</comment>
<dbReference type="Gene3D" id="3.30.200.20">
    <property type="entry name" value="Phosphorylase Kinase, domain 1"/>
    <property type="match status" value="1"/>
</dbReference>
<dbReference type="InterPro" id="IPR011009">
    <property type="entry name" value="Kinase-like_dom_sf"/>
</dbReference>
<accession>A0AAD1U6B8</accession>
<dbReference type="GO" id="GO:0004674">
    <property type="term" value="F:protein serine/threonine kinase activity"/>
    <property type="evidence" value="ECO:0007669"/>
    <property type="project" value="UniProtKB-KW"/>
</dbReference>
<evidence type="ECO:0000256" key="6">
    <source>
        <dbReference type="ARBA" id="ARBA00022777"/>
    </source>
</evidence>
<evidence type="ECO:0000256" key="11">
    <source>
        <dbReference type="SAM" id="MobiDB-lite"/>
    </source>
</evidence>
<keyword evidence="7 10" id="KW-0067">ATP-binding</keyword>
<evidence type="ECO:0000256" key="3">
    <source>
        <dbReference type="ARBA" id="ARBA00022527"/>
    </source>
</evidence>
<evidence type="ECO:0000313" key="14">
    <source>
        <dbReference type="Proteomes" id="UP001295684"/>
    </source>
</evidence>
<dbReference type="SMART" id="SM00220">
    <property type="entry name" value="S_TKc"/>
    <property type="match status" value="1"/>
</dbReference>
<evidence type="ECO:0000256" key="1">
    <source>
        <dbReference type="ARBA" id="ARBA00010886"/>
    </source>
</evidence>
<feature type="region of interest" description="Disordered" evidence="11">
    <location>
        <begin position="393"/>
        <end position="418"/>
    </location>
</feature>
<comment type="similarity">
    <text evidence="1">Belongs to the protein kinase superfamily. NEK Ser/Thr protein kinase family. NIMA subfamily.</text>
</comment>
<evidence type="ECO:0000256" key="2">
    <source>
        <dbReference type="ARBA" id="ARBA00012513"/>
    </source>
</evidence>
<proteinExistence type="inferred from homology"/>
<evidence type="ECO:0000256" key="8">
    <source>
        <dbReference type="ARBA" id="ARBA00047899"/>
    </source>
</evidence>
<dbReference type="InterPro" id="IPR000719">
    <property type="entry name" value="Prot_kinase_dom"/>
</dbReference>
<name>A0AAD1U6B8_EUPCR</name>
<evidence type="ECO:0000256" key="10">
    <source>
        <dbReference type="PROSITE-ProRule" id="PRU10141"/>
    </source>
</evidence>
<dbReference type="SUPFAM" id="SSF56112">
    <property type="entry name" value="Protein kinase-like (PK-like)"/>
    <property type="match status" value="1"/>
</dbReference>
<evidence type="ECO:0000259" key="12">
    <source>
        <dbReference type="PROSITE" id="PS50011"/>
    </source>
</evidence>
<keyword evidence="14" id="KW-1185">Reference proteome</keyword>
<dbReference type="InterPro" id="IPR017441">
    <property type="entry name" value="Protein_kinase_ATP_BS"/>
</dbReference>
<comment type="caution">
    <text evidence="13">The sequence shown here is derived from an EMBL/GenBank/DDBJ whole genome shotgun (WGS) entry which is preliminary data.</text>
</comment>
<protein>
    <recommendedName>
        <fullName evidence="2">non-specific serine/threonine protein kinase</fullName>
        <ecNumber evidence="2">2.7.11.1</ecNumber>
    </recommendedName>
</protein>
<evidence type="ECO:0000256" key="5">
    <source>
        <dbReference type="ARBA" id="ARBA00022741"/>
    </source>
</evidence>
<dbReference type="Pfam" id="PF00069">
    <property type="entry name" value="Pkinase"/>
    <property type="match status" value="1"/>
</dbReference>
<dbReference type="EMBL" id="CAMPGE010003871">
    <property type="protein sequence ID" value="CAI2362718.1"/>
    <property type="molecule type" value="Genomic_DNA"/>
</dbReference>
<keyword evidence="4" id="KW-0808">Transferase</keyword>
<dbReference type="PROSITE" id="PS00108">
    <property type="entry name" value="PROTEIN_KINASE_ST"/>
    <property type="match status" value="1"/>
</dbReference>
<organism evidence="13 14">
    <name type="scientific">Euplotes crassus</name>
    <dbReference type="NCBI Taxonomy" id="5936"/>
    <lineage>
        <taxon>Eukaryota</taxon>
        <taxon>Sar</taxon>
        <taxon>Alveolata</taxon>
        <taxon>Ciliophora</taxon>
        <taxon>Intramacronucleata</taxon>
        <taxon>Spirotrichea</taxon>
        <taxon>Hypotrichia</taxon>
        <taxon>Euplotida</taxon>
        <taxon>Euplotidae</taxon>
        <taxon>Moneuplotes</taxon>
    </lineage>
</organism>
<gene>
    <name evidence="13" type="ORF">ECRASSUSDP1_LOCUS4044</name>
</gene>
<dbReference type="PANTHER" id="PTHR44899:SF6">
    <property type="entry name" value="SERINE_THREONINE PROTEIN KINASE"/>
    <property type="match status" value="1"/>
</dbReference>
<evidence type="ECO:0000256" key="4">
    <source>
        <dbReference type="ARBA" id="ARBA00022679"/>
    </source>
</evidence>
<dbReference type="EC" id="2.7.11.1" evidence="2"/>
<feature type="domain" description="Protein kinase" evidence="12">
    <location>
        <begin position="6"/>
        <end position="270"/>
    </location>
</feature>
<keyword evidence="6" id="KW-0418">Kinase</keyword>
<comment type="catalytic activity">
    <reaction evidence="9">
        <text>L-seryl-[protein] + ATP = O-phospho-L-seryl-[protein] + ADP + H(+)</text>
        <dbReference type="Rhea" id="RHEA:17989"/>
        <dbReference type="Rhea" id="RHEA-COMP:9863"/>
        <dbReference type="Rhea" id="RHEA-COMP:11604"/>
        <dbReference type="ChEBI" id="CHEBI:15378"/>
        <dbReference type="ChEBI" id="CHEBI:29999"/>
        <dbReference type="ChEBI" id="CHEBI:30616"/>
        <dbReference type="ChEBI" id="CHEBI:83421"/>
        <dbReference type="ChEBI" id="CHEBI:456216"/>
        <dbReference type="EC" id="2.7.11.1"/>
    </reaction>
</comment>
<evidence type="ECO:0000256" key="9">
    <source>
        <dbReference type="ARBA" id="ARBA00048679"/>
    </source>
</evidence>
<dbReference type="PROSITE" id="PS00107">
    <property type="entry name" value="PROTEIN_KINASE_ATP"/>
    <property type="match status" value="1"/>
</dbReference>
<feature type="compositionally biased region" description="Polar residues" evidence="11">
    <location>
        <begin position="398"/>
        <end position="415"/>
    </location>
</feature>
<dbReference type="Proteomes" id="UP001295684">
    <property type="component" value="Unassembled WGS sequence"/>
</dbReference>
<dbReference type="Gene3D" id="1.10.510.10">
    <property type="entry name" value="Transferase(Phosphotransferase) domain 1"/>
    <property type="match status" value="1"/>
</dbReference>
<keyword evidence="5 10" id="KW-0547">Nucleotide-binding</keyword>